<evidence type="ECO:0000313" key="2">
    <source>
        <dbReference type="Proteomes" id="UP000252519"/>
    </source>
</evidence>
<dbReference type="OrthoDB" id="5871855at2759"/>
<feature type="non-terminal residue" evidence="1">
    <location>
        <position position="1"/>
    </location>
</feature>
<protein>
    <recommendedName>
        <fullName evidence="3">VWFA domain-containing protein</fullName>
    </recommendedName>
</protein>
<comment type="caution">
    <text evidence="1">The sequence shown here is derived from an EMBL/GenBank/DDBJ whole genome shotgun (WGS) entry which is preliminary data.</text>
</comment>
<gene>
    <name evidence="1" type="ORF">ANCCAN_17012</name>
</gene>
<dbReference type="Proteomes" id="UP000252519">
    <property type="component" value="Unassembled WGS sequence"/>
</dbReference>
<dbReference type="EMBL" id="JOJR01000499">
    <property type="protein sequence ID" value="RCN37082.1"/>
    <property type="molecule type" value="Genomic_DNA"/>
</dbReference>
<evidence type="ECO:0000313" key="1">
    <source>
        <dbReference type="EMBL" id="RCN37082.1"/>
    </source>
</evidence>
<keyword evidence="2" id="KW-1185">Reference proteome</keyword>
<proteinExistence type="predicted"/>
<evidence type="ECO:0008006" key="3">
    <source>
        <dbReference type="Google" id="ProtNLM"/>
    </source>
</evidence>
<organism evidence="1 2">
    <name type="scientific">Ancylostoma caninum</name>
    <name type="common">Dog hookworm</name>
    <dbReference type="NCBI Taxonomy" id="29170"/>
    <lineage>
        <taxon>Eukaryota</taxon>
        <taxon>Metazoa</taxon>
        <taxon>Ecdysozoa</taxon>
        <taxon>Nematoda</taxon>
        <taxon>Chromadorea</taxon>
        <taxon>Rhabditida</taxon>
        <taxon>Rhabditina</taxon>
        <taxon>Rhabditomorpha</taxon>
        <taxon>Strongyloidea</taxon>
        <taxon>Ancylostomatidae</taxon>
        <taxon>Ancylostomatinae</taxon>
        <taxon>Ancylostoma</taxon>
    </lineage>
</organism>
<dbReference type="AlphaFoldDB" id="A0A368FY95"/>
<name>A0A368FY95_ANCCA</name>
<reference evidence="1 2" key="1">
    <citation type="submission" date="2014-10" db="EMBL/GenBank/DDBJ databases">
        <title>Draft genome of the hookworm Ancylostoma caninum.</title>
        <authorList>
            <person name="Mitreva M."/>
        </authorList>
    </citation>
    <scope>NUCLEOTIDE SEQUENCE [LARGE SCALE GENOMIC DNA]</scope>
    <source>
        <strain evidence="1 2">Baltimore</strain>
    </source>
</reference>
<accession>A0A368FY95</accession>
<dbReference type="STRING" id="29170.A0A368FY95"/>
<sequence>LCSDAPTKLKCLAVADFYNFELSGEPHTAELRFINDAAERLFPNKDFESIGIWIYGHARRCLSIDESLNKMYTDLRDFQDDLWDNDVVKVEKALNTSDAIRVINRLEDPKRRANCLIFFSAQHDTSTLPQLEPNPSKSAFQRIVAIGFNETDLRHIVVPPRGVALSIPVQYMRWDLEAVVNAILKKP</sequence>